<dbReference type="PROSITE" id="PS50222">
    <property type="entry name" value="EF_HAND_2"/>
    <property type="match status" value="1"/>
</dbReference>
<dbReference type="Pfam" id="PF12763">
    <property type="entry name" value="EH"/>
    <property type="match status" value="2"/>
</dbReference>
<feature type="domain" description="EF-hand" evidence="5">
    <location>
        <begin position="227"/>
        <end position="262"/>
    </location>
</feature>
<feature type="compositionally biased region" description="Polar residues" evidence="2">
    <location>
        <begin position="557"/>
        <end position="567"/>
    </location>
</feature>
<reference evidence="6 7" key="1">
    <citation type="submission" date="2023-04" db="EMBL/GenBank/DDBJ databases">
        <title>Genome of Basidiobolus ranarum AG-B5.</title>
        <authorList>
            <person name="Stajich J.E."/>
            <person name="Carter-House D."/>
            <person name="Gryganskyi A."/>
        </authorList>
    </citation>
    <scope>NUCLEOTIDE SEQUENCE [LARGE SCALE GENOMIC DNA]</scope>
    <source>
        <strain evidence="6 7">AG-B5</strain>
    </source>
</reference>
<evidence type="ECO:0000313" key="7">
    <source>
        <dbReference type="Proteomes" id="UP001479436"/>
    </source>
</evidence>
<feature type="compositionally biased region" description="Polar residues" evidence="2">
    <location>
        <begin position="608"/>
        <end position="633"/>
    </location>
</feature>
<dbReference type="PANTHER" id="PTHR11216:SF170">
    <property type="entry name" value="DYNAMIN ASSOCIATED PROTEIN 160, ISOFORM D"/>
    <property type="match status" value="1"/>
</dbReference>
<dbReference type="InterPro" id="IPR000261">
    <property type="entry name" value="EH_dom"/>
</dbReference>
<dbReference type="PROSITE" id="PS50031">
    <property type="entry name" value="EH"/>
    <property type="match status" value="2"/>
</dbReference>
<dbReference type="Pfam" id="PF00627">
    <property type="entry name" value="UBA"/>
    <property type="match status" value="1"/>
</dbReference>
<evidence type="ECO:0000259" key="3">
    <source>
        <dbReference type="PROSITE" id="PS50030"/>
    </source>
</evidence>
<evidence type="ECO:0008006" key="8">
    <source>
        <dbReference type="Google" id="ProtNLM"/>
    </source>
</evidence>
<proteinExistence type="predicted"/>
<feature type="compositionally biased region" description="Low complexity" evidence="2">
    <location>
        <begin position="296"/>
        <end position="307"/>
    </location>
</feature>
<dbReference type="PROSITE" id="PS50030">
    <property type="entry name" value="UBA"/>
    <property type="match status" value="1"/>
</dbReference>
<feature type="region of interest" description="Disordered" evidence="2">
    <location>
        <begin position="277"/>
        <end position="348"/>
    </location>
</feature>
<feature type="compositionally biased region" description="Polar residues" evidence="2">
    <location>
        <begin position="324"/>
        <end position="343"/>
    </location>
</feature>
<dbReference type="Gene3D" id="1.10.8.10">
    <property type="entry name" value="DNA helicase RuvA subunit, C-terminal domain"/>
    <property type="match status" value="1"/>
</dbReference>
<feature type="coiled-coil region" evidence="1">
    <location>
        <begin position="370"/>
        <end position="488"/>
    </location>
</feature>
<feature type="compositionally biased region" description="Polar residues" evidence="2">
    <location>
        <begin position="519"/>
        <end position="550"/>
    </location>
</feature>
<feature type="domain" description="EH" evidence="4">
    <location>
        <begin position="24"/>
        <end position="114"/>
    </location>
</feature>
<dbReference type="InterPro" id="IPR015940">
    <property type="entry name" value="UBA"/>
</dbReference>
<dbReference type="SMART" id="SM00027">
    <property type="entry name" value="EH"/>
    <property type="match status" value="2"/>
</dbReference>
<keyword evidence="7" id="KW-1185">Reference proteome</keyword>
<evidence type="ECO:0000259" key="4">
    <source>
        <dbReference type="PROSITE" id="PS50031"/>
    </source>
</evidence>
<dbReference type="PANTHER" id="PTHR11216">
    <property type="entry name" value="EH DOMAIN"/>
    <property type="match status" value="1"/>
</dbReference>
<dbReference type="InterPro" id="IPR011992">
    <property type="entry name" value="EF-hand-dom_pair"/>
</dbReference>
<name>A0ABR2WLZ7_9FUNG</name>
<feature type="domain" description="UBA" evidence="3">
    <location>
        <begin position="951"/>
        <end position="996"/>
    </location>
</feature>
<evidence type="ECO:0000313" key="6">
    <source>
        <dbReference type="EMBL" id="KAK9762496.1"/>
    </source>
</evidence>
<feature type="region of interest" description="Disordered" evidence="2">
    <location>
        <begin position="519"/>
        <end position="583"/>
    </location>
</feature>
<dbReference type="Gene3D" id="1.10.238.10">
    <property type="entry name" value="EF-hand"/>
    <property type="match status" value="2"/>
</dbReference>
<dbReference type="SMART" id="SM00165">
    <property type="entry name" value="UBA"/>
    <property type="match status" value="1"/>
</dbReference>
<dbReference type="Proteomes" id="UP001479436">
    <property type="component" value="Unassembled WGS sequence"/>
</dbReference>
<feature type="region of interest" description="Disordered" evidence="2">
    <location>
        <begin position="596"/>
        <end position="725"/>
    </location>
</feature>
<dbReference type="SUPFAM" id="SSF46934">
    <property type="entry name" value="UBA-like"/>
    <property type="match status" value="1"/>
</dbReference>
<feature type="domain" description="EH" evidence="4">
    <location>
        <begin position="194"/>
        <end position="283"/>
    </location>
</feature>
<gene>
    <name evidence="6" type="ORF">K7432_011712</name>
</gene>
<evidence type="ECO:0000259" key="5">
    <source>
        <dbReference type="PROSITE" id="PS50222"/>
    </source>
</evidence>
<feature type="region of interest" description="Disordered" evidence="2">
    <location>
        <begin position="929"/>
        <end position="958"/>
    </location>
</feature>
<dbReference type="EMBL" id="JASJQH010000936">
    <property type="protein sequence ID" value="KAK9762496.1"/>
    <property type="molecule type" value="Genomic_DNA"/>
</dbReference>
<feature type="compositionally biased region" description="Polar residues" evidence="2">
    <location>
        <begin position="696"/>
        <end position="705"/>
    </location>
</feature>
<evidence type="ECO:0000256" key="1">
    <source>
        <dbReference type="SAM" id="Coils"/>
    </source>
</evidence>
<accession>A0ABR2WLZ7</accession>
<dbReference type="InterPro" id="IPR002048">
    <property type="entry name" value="EF_hand_dom"/>
</dbReference>
<sequence>MSIPGSPSVYGSTNASLVPFTEEDRTNYSRIFNNCKPRNGCLDGDTARDLLMKSKLPIDVLGQIWSLADTQNRGRLDQVEFSIAMYFVQHFMSGKIKVMPTQLPPELLSAARGIRMRSSMDMSNALGRSNTIVGGNSSSELSRSEATNLLPGYSSVRIPNSKRVDVTPRSISLNSSPYISHNPVEEEWAIKPEEKAKFDRLFVTIDTTKKGYITGEEAVQYFLRSKLSEAILAQIWDLADIRQNGQLDREEFAVSMYLIQMKLSGSELPQVLPRSLIPPAMRKPQSGFVPGASKGPTPSQAPTQSSSLLDFNTSSLDMIGSPPLQGQPSKSGETNKAASNLPNTDIGDILNFSSQTARTNTFNHESSQPRDQQENNLANITNQKNDIAAKYSQTKTLYDAELKVVQGFQDSLRKENEELVSKREELAKIEKEYQQLQMQRKILEEEMEKDKKESNDIKQKIKQLNEEILRLRVENEKMSKENRQQKNLLQVNRGQLASVTSEKKRLENLSIDDHQKININSGFSMTSNPTGMDNSQSNRFNANKSSTQYSPIAAENVSKSPNFNIPTGTIPGPSSDRSSSSSSFYNAFPPVNLTGMKENPFSKDPVDSFSSPVAFSASQPQPQTKPQSRTSISFDDPMFWKSSKPVKDQSPNIFFPNPVKDSTKYEPLLEERNKLDQLDKGIGSPGHSEELESEMDMSQVQQISPKNEFKPTQGPSSFKGDGKVDPYLKQTIGTKELGLGTSMIQTNSRTEKNEKGDNFFPDFQVNKDGNLGKFDTPFNTTFDTSNTKSSFDSFDFNSKFPTTESISNDMELPSTVKPNQSDMNPGIQNSTFPSFGFDGPSGTTLIKDDLHDVFDGRVNSDKKANNGGFDDIFGDTFSPSISTNKESPVVAPIAANSAFTDIFGTGVGTYEPTLNNQPKPIDHFDFFATPQETPKEPAKGKPLVPSRPATSTKEDTPHANNLRELMGMGFTQEQAQVALERYDYDLNKATNFLLDQ</sequence>
<protein>
    <recommendedName>
        <fullName evidence="8">Epidermal growth factor receptor substrate 15-like 1</fullName>
    </recommendedName>
</protein>
<feature type="compositionally biased region" description="Basic and acidic residues" evidence="2">
    <location>
        <begin position="661"/>
        <end position="679"/>
    </location>
</feature>
<dbReference type="InterPro" id="IPR009060">
    <property type="entry name" value="UBA-like_sf"/>
</dbReference>
<dbReference type="CDD" id="cd00052">
    <property type="entry name" value="EH"/>
    <property type="match status" value="2"/>
</dbReference>
<dbReference type="SUPFAM" id="SSF47473">
    <property type="entry name" value="EF-hand"/>
    <property type="match status" value="2"/>
</dbReference>
<comment type="caution">
    <text evidence="6">The sequence shown here is derived from an EMBL/GenBank/DDBJ whole genome shotgun (WGS) entry which is preliminary data.</text>
</comment>
<keyword evidence="1" id="KW-0175">Coiled coil</keyword>
<feature type="compositionally biased region" description="Low complexity" evidence="2">
    <location>
        <begin position="574"/>
        <end position="583"/>
    </location>
</feature>
<evidence type="ECO:0000256" key="2">
    <source>
        <dbReference type="SAM" id="MobiDB-lite"/>
    </source>
</evidence>
<organism evidence="6 7">
    <name type="scientific">Basidiobolus ranarum</name>
    <dbReference type="NCBI Taxonomy" id="34480"/>
    <lineage>
        <taxon>Eukaryota</taxon>
        <taxon>Fungi</taxon>
        <taxon>Fungi incertae sedis</taxon>
        <taxon>Zoopagomycota</taxon>
        <taxon>Entomophthoromycotina</taxon>
        <taxon>Basidiobolomycetes</taxon>
        <taxon>Basidiobolales</taxon>
        <taxon>Basidiobolaceae</taxon>
        <taxon>Basidiobolus</taxon>
    </lineage>
</organism>